<evidence type="ECO:0000256" key="1">
    <source>
        <dbReference type="ARBA" id="ARBA00004651"/>
    </source>
</evidence>
<accession>A0A8J3QQL7</accession>
<feature type="transmembrane region" description="Helical" evidence="7">
    <location>
        <begin position="186"/>
        <end position="207"/>
    </location>
</feature>
<feature type="domain" description="ABC transmembrane type-1" evidence="8">
    <location>
        <begin position="67"/>
        <end position="249"/>
    </location>
</feature>
<evidence type="ECO:0000256" key="6">
    <source>
        <dbReference type="ARBA" id="ARBA00023136"/>
    </source>
</evidence>
<keyword evidence="6 7" id="KW-0472">Membrane</keyword>
<organism evidence="9 10">
    <name type="scientific">Rugosimonospora africana</name>
    <dbReference type="NCBI Taxonomy" id="556532"/>
    <lineage>
        <taxon>Bacteria</taxon>
        <taxon>Bacillati</taxon>
        <taxon>Actinomycetota</taxon>
        <taxon>Actinomycetes</taxon>
        <taxon>Micromonosporales</taxon>
        <taxon>Micromonosporaceae</taxon>
        <taxon>Rugosimonospora</taxon>
    </lineage>
</organism>
<keyword evidence="5 7" id="KW-1133">Transmembrane helix</keyword>
<evidence type="ECO:0000256" key="4">
    <source>
        <dbReference type="ARBA" id="ARBA00022692"/>
    </source>
</evidence>
<proteinExistence type="inferred from homology"/>
<dbReference type="GO" id="GO:0005886">
    <property type="term" value="C:plasma membrane"/>
    <property type="evidence" value="ECO:0007669"/>
    <property type="project" value="UniProtKB-SubCell"/>
</dbReference>
<evidence type="ECO:0000256" key="3">
    <source>
        <dbReference type="ARBA" id="ARBA00022475"/>
    </source>
</evidence>
<feature type="transmembrane region" description="Helical" evidence="7">
    <location>
        <begin position="75"/>
        <end position="93"/>
    </location>
</feature>
<dbReference type="SUPFAM" id="SSF161098">
    <property type="entry name" value="MetI-like"/>
    <property type="match status" value="1"/>
</dbReference>
<protein>
    <submittedName>
        <fullName evidence="9">ABC transporter permease</fullName>
    </submittedName>
</protein>
<gene>
    <name evidence="9" type="ORF">Raf01_29060</name>
</gene>
<sequence length="263" mass="28169">MLMKTNAVQRERGLLYKVGLPVIGPVVFIALWWLLIIVFHIRAFFLPAPPNIVSAFLDNVSMLMSATWVTLEETLAGFLIATVAGLLVALALTTSEVTRRAAMPVLVVINAVPKVAVAPLLVIWMGFDKTPKIVMATLICFFPIILSSMAGLTAVPADLSELARSLSAGHWKTFAKVRFPGALPQVFVGLKIAAPLAVIGTVVAEIANSTEGLGYVMVSEAPQGETSVEFAAVALLTILTLALYYALVGLERALLPWARETKS</sequence>
<dbReference type="PANTHER" id="PTHR30151">
    <property type="entry name" value="ALKANE SULFONATE ABC TRANSPORTER-RELATED, MEMBRANE SUBUNIT"/>
    <property type="match status" value="1"/>
</dbReference>
<feature type="transmembrane region" description="Helical" evidence="7">
    <location>
        <begin position="227"/>
        <end position="247"/>
    </location>
</feature>
<reference evidence="9" key="1">
    <citation type="submission" date="2021-01" db="EMBL/GenBank/DDBJ databases">
        <title>Whole genome shotgun sequence of Rugosimonospora africana NBRC 104875.</title>
        <authorList>
            <person name="Komaki H."/>
            <person name="Tamura T."/>
        </authorList>
    </citation>
    <scope>NUCLEOTIDE SEQUENCE</scope>
    <source>
        <strain evidence="9">NBRC 104875</strain>
    </source>
</reference>
<evidence type="ECO:0000256" key="7">
    <source>
        <dbReference type="RuleBase" id="RU363032"/>
    </source>
</evidence>
<dbReference type="PANTHER" id="PTHR30151:SF20">
    <property type="entry name" value="ABC TRANSPORTER PERMEASE PROTEIN HI_0355-RELATED"/>
    <property type="match status" value="1"/>
</dbReference>
<dbReference type="EMBL" id="BONZ01000027">
    <property type="protein sequence ID" value="GIH14734.1"/>
    <property type="molecule type" value="Genomic_DNA"/>
</dbReference>
<evidence type="ECO:0000313" key="10">
    <source>
        <dbReference type="Proteomes" id="UP000642748"/>
    </source>
</evidence>
<feature type="transmembrane region" description="Helical" evidence="7">
    <location>
        <begin position="105"/>
        <end position="127"/>
    </location>
</feature>
<dbReference type="Pfam" id="PF00528">
    <property type="entry name" value="BPD_transp_1"/>
    <property type="match status" value="1"/>
</dbReference>
<comment type="similarity">
    <text evidence="7">Belongs to the binding-protein-dependent transport system permease family.</text>
</comment>
<dbReference type="InterPro" id="IPR000515">
    <property type="entry name" value="MetI-like"/>
</dbReference>
<dbReference type="GO" id="GO:0055085">
    <property type="term" value="P:transmembrane transport"/>
    <property type="evidence" value="ECO:0007669"/>
    <property type="project" value="InterPro"/>
</dbReference>
<feature type="transmembrane region" description="Helical" evidence="7">
    <location>
        <begin position="20"/>
        <end position="39"/>
    </location>
</feature>
<evidence type="ECO:0000313" key="9">
    <source>
        <dbReference type="EMBL" id="GIH14734.1"/>
    </source>
</evidence>
<evidence type="ECO:0000259" key="8">
    <source>
        <dbReference type="PROSITE" id="PS50928"/>
    </source>
</evidence>
<evidence type="ECO:0000256" key="2">
    <source>
        <dbReference type="ARBA" id="ARBA00022448"/>
    </source>
</evidence>
<keyword evidence="10" id="KW-1185">Reference proteome</keyword>
<dbReference type="Gene3D" id="1.10.3720.10">
    <property type="entry name" value="MetI-like"/>
    <property type="match status" value="1"/>
</dbReference>
<dbReference type="PROSITE" id="PS50928">
    <property type="entry name" value="ABC_TM1"/>
    <property type="match status" value="1"/>
</dbReference>
<keyword evidence="4 7" id="KW-0812">Transmembrane</keyword>
<comment type="subcellular location">
    <subcellularLocation>
        <location evidence="1 7">Cell membrane</location>
        <topology evidence="1 7">Multi-pass membrane protein</topology>
    </subcellularLocation>
</comment>
<name>A0A8J3QQL7_9ACTN</name>
<feature type="transmembrane region" description="Helical" evidence="7">
    <location>
        <begin position="133"/>
        <end position="155"/>
    </location>
</feature>
<dbReference type="Proteomes" id="UP000642748">
    <property type="component" value="Unassembled WGS sequence"/>
</dbReference>
<evidence type="ECO:0000256" key="5">
    <source>
        <dbReference type="ARBA" id="ARBA00022989"/>
    </source>
</evidence>
<dbReference type="AlphaFoldDB" id="A0A8J3QQL7"/>
<comment type="caution">
    <text evidence="9">The sequence shown here is derived from an EMBL/GenBank/DDBJ whole genome shotgun (WGS) entry which is preliminary data.</text>
</comment>
<dbReference type="CDD" id="cd06261">
    <property type="entry name" value="TM_PBP2"/>
    <property type="match status" value="1"/>
</dbReference>
<keyword evidence="2 7" id="KW-0813">Transport</keyword>
<keyword evidence="3" id="KW-1003">Cell membrane</keyword>
<dbReference type="InterPro" id="IPR035906">
    <property type="entry name" value="MetI-like_sf"/>
</dbReference>